<sequence>MVDEIEETVEKYCVDEVYFDDDSLALNRKRILEICRLINERNIQVKWI</sequence>
<evidence type="ECO:0008006" key="2">
    <source>
        <dbReference type="Google" id="ProtNLM"/>
    </source>
</evidence>
<accession>X1DDP7</accession>
<dbReference type="EMBL" id="BARU01002876">
    <property type="protein sequence ID" value="GAH18921.1"/>
    <property type="molecule type" value="Genomic_DNA"/>
</dbReference>
<gene>
    <name evidence="1" type="ORF">S03H2_06525</name>
</gene>
<comment type="caution">
    <text evidence="1">The sequence shown here is derived from an EMBL/GenBank/DDBJ whole genome shotgun (WGS) entry which is preliminary data.</text>
</comment>
<protein>
    <recommendedName>
        <fullName evidence="2">Resolvase/invertase-type recombinase catalytic domain-containing protein</fullName>
    </recommendedName>
</protein>
<reference evidence="1" key="1">
    <citation type="journal article" date="2014" name="Front. Microbiol.">
        <title>High frequency of phylogenetically diverse reductive dehalogenase-homologous genes in deep subseafloor sedimentary metagenomes.</title>
        <authorList>
            <person name="Kawai M."/>
            <person name="Futagami T."/>
            <person name="Toyoda A."/>
            <person name="Takaki Y."/>
            <person name="Nishi S."/>
            <person name="Hori S."/>
            <person name="Arai W."/>
            <person name="Tsubouchi T."/>
            <person name="Morono Y."/>
            <person name="Uchiyama I."/>
            <person name="Ito T."/>
            <person name="Fujiyama A."/>
            <person name="Inagaki F."/>
            <person name="Takami H."/>
        </authorList>
    </citation>
    <scope>NUCLEOTIDE SEQUENCE</scope>
    <source>
        <strain evidence="1">Expedition CK06-06</strain>
    </source>
</reference>
<proteinExistence type="predicted"/>
<organism evidence="1">
    <name type="scientific">marine sediment metagenome</name>
    <dbReference type="NCBI Taxonomy" id="412755"/>
    <lineage>
        <taxon>unclassified sequences</taxon>
        <taxon>metagenomes</taxon>
        <taxon>ecological metagenomes</taxon>
    </lineage>
</organism>
<evidence type="ECO:0000313" key="1">
    <source>
        <dbReference type="EMBL" id="GAH18921.1"/>
    </source>
</evidence>
<name>X1DDP7_9ZZZZ</name>
<dbReference type="AlphaFoldDB" id="X1DDP7"/>
<feature type="non-terminal residue" evidence="1">
    <location>
        <position position="48"/>
    </location>
</feature>